<dbReference type="Gene3D" id="1.10.1220.10">
    <property type="entry name" value="Met repressor-like"/>
    <property type="match status" value="1"/>
</dbReference>
<dbReference type="AlphaFoldDB" id="A0AAC8YGV3"/>
<dbReference type="Pfam" id="PF05534">
    <property type="entry name" value="HicB"/>
    <property type="match status" value="1"/>
</dbReference>
<evidence type="ECO:0000313" key="3">
    <source>
        <dbReference type="Proteomes" id="UP000075221"/>
    </source>
</evidence>
<dbReference type="InterPro" id="IPR010985">
    <property type="entry name" value="Ribbon_hlx_hlx"/>
</dbReference>
<protein>
    <recommendedName>
        <fullName evidence="5">Toxin-antitoxin system HicB family antitoxin</fullName>
    </recommendedName>
</protein>
<keyword evidence="4" id="KW-1185">Reference proteome</keyword>
<dbReference type="Proteomes" id="UP000178666">
    <property type="component" value="Chromosome"/>
</dbReference>
<dbReference type="SUPFAM" id="SSF143100">
    <property type="entry name" value="TTHA1013/TTHA0281-like"/>
    <property type="match status" value="1"/>
</dbReference>
<name>A0AAC8YGV3_9ACTN</name>
<dbReference type="Proteomes" id="UP000075221">
    <property type="component" value="Chromosome"/>
</dbReference>
<dbReference type="GO" id="GO:0006355">
    <property type="term" value="P:regulation of DNA-templated transcription"/>
    <property type="evidence" value="ECO:0007669"/>
    <property type="project" value="InterPro"/>
</dbReference>
<dbReference type="RefSeq" id="WP_062820089.1">
    <property type="nucleotide sequence ID" value="NZ_CP014352.1"/>
</dbReference>
<dbReference type="InterPro" id="IPR008651">
    <property type="entry name" value="Uncharacterised_HicB"/>
</dbReference>
<organism evidence="1 3">
    <name type="scientific">Acidipropionibacterium acidipropionici</name>
    <dbReference type="NCBI Taxonomy" id="1748"/>
    <lineage>
        <taxon>Bacteria</taxon>
        <taxon>Bacillati</taxon>
        <taxon>Actinomycetota</taxon>
        <taxon>Actinomycetes</taxon>
        <taxon>Propionibacteriales</taxon>
        <taxon>Propionibacteriaceae</taxon>
        <taxon>Acidipropionibacterium</taxon>
    </lineage>
</organism>
<evidence type="ECO:0000313" key="4">
    <source>
        <dbReference type="Proteomes" id="UP000178666"/>
    </source>
</evidence>
<sequence>MSEADHYTYRVTWSAEDREYVGTVAEFPSLSWLEGSPTAAFDGVVALVADALDDMAASGELPPEPIADREYSGRFVVRVPPEVHRQLVIEAAEQHVSLNRLVAARLAAS</sequence>
<dbReference type="InterPro" id="IPR035069">
    <property type="entry name" value="TTHA1013/TTHA0281-like"/>
</dbReference>
<dbReference type="SUPFAM" id="SSF47598">
    <property type="entry name" value="Ribbon-helix-helix"/>
    <property type="match status" value="1"/>
</dbReference>
<accession>A0AAC8YGV3</accession>
<dbReference type="InterPro" id="IPR013321">
    <property type="entry name" value="Arc_rbn_hlx_hlx"/>
</dbReference>
<reference evidence="2 4" key="1">
    <citation type="journal article" date="2016" name="Plant Dis.">
        <title>Improved production of propionic acid using genome shuffling.</title>
        <authorList>
            <person name="Luna-Flores C.H."/>
            <person name="Palfreyman R.W."/>
            <person name="Kromer J.O."/>
            <person name="Nielsen L.K."/>
            <person name="Marcellin E."/>
        </authorList>
    </citation>
    <scope>NUCLEOTIDE SEQUENCE [LARGE SCALE GENOMIC DNA]</scope>
    <source>
        <strain evidence="2 4">F3E8</strain>
    </source>
</reference>
<evidence type="ECO:0000313" key="2">
    <source>
        <dbReference type="EMBL" id="AOZ47640.1"/>
    </source>
</evidence>
<reference evidence="1 3" key="2">
    <citation type="submission" date="2016-02" db="EMBL/GenBank/DDBJ databases">
        <title>Complete Genome Sequence of Propionibacterium acidipropionici ATCC 55737.</title>
        <authorList>
            <person name="Luna Flores C.H."/>
            <person name="Nielsen L.K."/>
            <person name="Marcellin E."/>
        </authorList>
    </citation>
    <scope>NUCLEOTIDE SEQUENCE [LARGE SCALE GENOMIC DNA]</scope>
    <source>
        <strain evidence="1 3">ATCC 55737</strain>
    </source>
</reference>
<dbReference type="EMBL" id="CP015970">
    <property type="protein sequence ID" value="AOZ47640.1"/>
    <property type="molecule type" value="Genomic_DNA"/>
</dbReference>
<gene>
    <name evidence="2" type="ORF">A8L58_14205</name>
    <name evidence="1" type="ORF">AXH35_12755</name>
</gene>
<dbReference type="EMBL" id="CP014352">
    <property type="protein sequence ID" value="AMS06180.1"/>
    <property type="molecule type" value="Genomic_DNA"/>
</dbReference>
<evidence type="ECO:0000313" key="1">
    <source>
        <dbReference type="EMBL" id="AMS06180.1"/>
    </source>
</evidence>
<proteinExistence type="predicted"/>
<evidence type="ECO:0008006" key="5">
    <source>
        <dbReference type="Google" id="ProtNLM"/>
    </source>
</evidence>